<name>A0A8B6FB66_MYTGA</name>
<dbReference type="CDD" id="cd06263">
    <property type="entry name" value="MAM"/>
    <property type="match status" value="1"/>
</dbReference>
<dbReference type="GO" id="GO:0004222">
    <property type="term" value="F:metalloendopeptidase activity"/>
    <property type="evidence" value="ECO:0007669"/>
    <property type="project" value="UniProtKB-UniRule"/>
</dbReference>
<dbReference type="InterPro" id="IPR024079">
    <property type="entry name" value="MetalloPept_cat_dom_sf"/>
</dbReference>
<dbReference type="GO" id="GO:0006508">
    <property type="term" value="P:proteolysis"/>
    <property type="evidence" value="ECO:0007669"/>
    <property type="project" value="UniProtKB-KW"/>
</dbReference>
<evidence type="ECO:0000259" key="11">
    <source>
        <dbReference type="PROSITE" id="PS50923"/>
    </source>
</evidence>
<dbReference type="SMART" id="SM00137">
    <property type="entry name" value="MAM"/>
    <property type="match status" value="1"/>
</dbReference>
<evidence type="ECO:0000256" key="4">
    <source>
        <dbReference type="ARBA" id="ARBA00022833"/>
    </source>
</evidence>
<feature type="active site" evidence="8">
    <location>
        <position position="161"/>
    </location>
</feature>
<keyword evidence="3 8" id="KW-0378">Hydrolase</keyword>
<evidence type="ECO:0000256" key="9">
    <source>
        <dbReference type="RuleBase" id="RU361183"/>
    </source>
</evidence>
<dbReference type="Gene3D" id="2.60.120.200">
    <property type="match status" value="1"/>
</dbReference>
<evidence type="ECO:0000256" key="8">
    <source>
        <dbReference type="PROSITE-ProRule" id="PRU01211"/>
    </source>
</evidence>
<dbReference type="EC" id="3.4.24.-" evidence="9"/>
<dbReference type="Proteomes" id="UP000596742">
    <property type="component" value="Unassembled WGS sequence"/>
</dbReference>
<dbReference type="OrthoDB" id="291007at2759"/>
<dbReference type="InterPro" id="IPR000436">
    <property type="entry name" value="Sushi_SCR_CCP_dom"/>
</dbReference>
<sequence length="535" mass="61287">MSIMDNQIFAVLCMCLVNVQCRPTESEVFAYLKAMKNDPTLPEQNFGKDTPGLIQGDILEAQRDVRNSVVNYQRTWTNNVIPYTFAPNNYSFTEQNYIVSVITDMMKITSNCVTFIPRTTEKDFVYIQNAGECNSAIGRTGGAQILNLGDKCLKNGTIMHELMHTLGFWHEHTRPDRDKYINVYENNILKEYIYNFYKMPANSVILLEQYDYCSIMHYSPTTFSTDPLKHTFEPRQHVDCEIGQRDYLTEKDVNRIKKLYNCEKVVFREEMCAKPITPRNGNVTFSDRKISSKIQYNCSTGYVLIGPSERFCRNDVTWSGDEPLCLPTNNVLNFCNFDEPGTCNWNPDISDPDQDYEEWSKQAGSTKTPRTGPVFDHTRETSEGFYMYVESSEKNKPTQNQTRKFRIRNSNINHGDVEGGVCMSFYSNTYGKGIVPGSLQVYVAHSNSSQTKLIWKDDGTNSQKWIRRIISTQIKPDSMGKMIDIIIEVDIGQSATPWESDIAVDDILIASCNQIKTYEDWLEKHASTMVPQPVG</sequence>
<dbReference type="PROSITE" id="PS50923">
    <property type="entry name" value="SUSHI"/>
    <property type="match status" value="1"/>
</dbReference>
<keyword evidence="7" id="KW-0768">Sushi</keyword>
<keyword evidence="9" id="KW-0732">Signal</keyword>
<evidence type="ECO:0000256" key="1">
    <source>
        <dbReference type="ARBA" id="ARBA00022670"/>
    </source>
</evidence>
<dbReference type="PANTHER" id="PTHR10127">
    <property type="entry name" value="DISCOIDIN, CUB, EGF, LAMININ , AND ZINC METALLOPROTEASE DOMAIN CONTAINING"/>
    <property type="match status" value="1"/>
</dbReference>
<dbReference type="InterPro" id="IPR035976">
    <property type="entry name" value="Sushi/SCR/CCP_sf"/>
</dbReference>
<dbReference type="CDD" id="cd04280">
    <property type="entry name" value="ZnMc_astacin_like"/>
    <property type="match status" value="1"/>
</dbReference>
<evidence type="ECO:0000313" key="13">
    <source>
        <dbReference type="EMBL" id="VDI46512.1"/>
    </source>
</evidence>
<dbReference type="PRINTS" id="PR00480">
    <property type="entry name" value="ASTACIN"/>
</dbReference>
<comment type="caution">
    <text evidence="13">The sequence shown here is derived from an EMBL/GenBank/DDBJ whole genome shotgun (WGS) entry which is preliminary data.</text>
</comment>
<evidence type="ECO:0000256" key="5">
    <source>
        <dbReference type="ARBA" id="ARBA00023049"/>
    </source>
</evidence>
<dbReference type="Pfam" id="PF01400">
    <property type="entry name" value="Astacin"/>
    <property type="match status" value="1"/>
</dbReference>
<keyword evidence="5 8" id="KW-0482">Metalloprotease</keyword>
<dbReference type="SMART" id="SM00032">
    <property type="entry name" value="CCP"/>
    <property type="match status" value="1"/>
</dbReference>
<feature type="chain" id="PRO_5033092629" description="Metalloendopeptidase" evidence="9">
    <location>
        <begin position="22"/>
        <end position="535"/>
    </location>
</feature>
<dbReference type="EMBL" id="UYJE01006500">
    <property type="protein sequence ID" value="VDI46512.1"/>
    <property type="molecule type" value="Genomic_DNA"/>
</dbReference>
<evidence type="ECO:0000256" key="3">
    <source>
        <dbReference type="ARBA" id="ARBA00022801"/>
    </source>
</evidence>
<dbReference type="SUPFAM" id="SSF55486">
    <property type="entry name" value="Metalloproteases ('zincins'), catalytic domain"/>
    <property type="match status" value="1"/>
</dbReference>
<dbReference type="InterPro" id="IPR013320">
    <property type="entry name" value="ConA-like_dom_sf"/>
</dbReference>
<dbReference type="CDD" id="cd00033">
    <property type="entry name" value="CCP"/>
    <property type="match status" value="1"/>
</dbReference>
<dbReference type="AlphaFoldDB" id="A0A8B6FB66"/>
<evidence type="ECO:0000259" key="10">
    <source>
        <dbReference type="PROSITE" id="PS50060"/>
    </source>
</evidence>
<protein>
    <recommendedName>
        <fullName evidence="9">Metalloendopeptidase</fullName>
        <ecNumber evidence="9">3.4.24.-</ecNumber>
    </recommendedName>
</protein>
<feature type="signal peptide" evidence="9">
    <location>
        <begin position="1"/>
        <end position="21"/>
    </location>
</feature>
<dbReference type="Pfam" id="PF00629">
    <property type="entry name" value="MAM"/>
    <property type="match status" value="1"/>
</dbReference>
<dbReference type="Pfam" id="PF00084">
    <property type="entry name" value="Sushi"/>
    <property type="match status" value="1"/>
</dbReference>
<dbReference type="InterPro" id="IPR000998">
    <property type="entry name" value="MAM_dom"/>
</dbReference>
<dbReference type="Gene3D" id="2.10.70.10">
    <property type="entry name" value="Complement Module, domain 1"/>
    <property type="match status" value="1"/>
</dbReference>
<dbReference type="SMART" id="SM00235">
    <property type="entry name" value="ZnMc"/>
    <property type="match status" value="1"/>
</dbReference>
<reference evidence="13" key="1">
    <citation type="submission" date="2018-11" db="EMBL/GenBank/DDBJ databases">
        <authorList>
            <person name="Alioto T."/>
            <person name="Alioto T."/>
        </authorList>
    </citation>
    <scope>NUCLEOTIDE SEQUENCE</scope>
</reference>
<organism evidence="13 14">
    <name type="scientific">Mytilus galloprovincialis</name>
    <name type="common">Mediterranean mussel</name>
    <dbReference type="NCBI Taxonomy" id="29158"/>
    <lineage>
        <taxon>Eukaryota</taxon>
        <taxon>Metazoa</taxon>
        <taxon>Spiralia</taxon>
        <taxon>Lophotrochozoa</taxon>
        <taxon>Mollusca</taxon>
        <taxon>Bivalvia</taxon>
        <taxon>Autobranchia</taxon>
        <taxon>Pteriomorphia</taxon>
        <taxon>Mytilida</taxon>
        <taxon>Mytiloidea</taxon>
        <taxon>Mytilidae</taxon>
        <taxon>Mytilinae</taxon>
        <taxon>Mytilus</taxon>
    </lineage>
</organism>
<dbReference type="PROSITE" id="PS51864">
    <property type="entry name" value="ASTACIN"/>
    <property type="match status" value="1"/>
</dbReference>
<proteinExistence type="predicted"/>
<dbReference type="GO" id="GO:0016020">
    <property type="term" value="C:membrane"/>
    <property type="evidence" value="ECO:0007669"/>
    <property type="project" value="InterPro"/>
</dbReference>
<evidence type="ECO:0000256" key="7">
    <source>
        <dbReference type="PROSITE-ProRule" id="PRU00302"/>
    </source>
</evidence>
<dbReference type="Gene3D" id="3.40.390.10">
    <property type="entry name" value="Collagenase (Catalytic Domain)"/>
    <property type="match status" value="1"/>
</dbReference>
<keyword evidence="2 8" id="KW-0479">Metal-binding</keyword>
<dbReference type="SUPFAM" id="SSF57535">
    <property type="entry name" value="Complement control module/SCR domain"/>
    <property type="match status" value="1"/>
</dbReference>
<feature type="domain" description="Peptidase M12A" evidence="12">
    <location>
        <begin position="67"/>
        <end position="263"/>
    </location>
</feature>
<keyword evidence="14" id="KW-1185">Reference proteome</keyword>
<feature type="disulfide bond" evidence="7">
    <location>
        <begin position="298"/>
        <end position="325"/>
    </location>
</feature>
<dbReference type="PROSITE" id="PS50060">
    <property type="entry name" value="MAM_2"/>
    <property type="match status" value="1"/>
</dbReference>
<gene>
    <name evidence="13" type="ORF">MGAL_10B082604</name>
</gene>
<evidence type="ECO:0000259" key="12">
    <source>
        <dbReference type="PROSITE" id="PS51864"/>
    </source>
</evidence>
<feature type="binding site" evidence="8">
    <location>
        <position position="170"/>
    </location>
    <ligand>
        <name>Zn(2+)</name>
        <dbReference type="ChEBI" id="CHEBI:29105"/>
        <note>catalytic</note>
    </ligand>
</feature>
<evidence type="ECO:0000313" key="14">
    <source>
        <dbReference type="Proteomes" id="UP000596742"/>
    </source>
</evidence>
<dbReference type="InterPro" id="IPR001506">
    <property type="entry name" value="Peptidase_M12A"/>
</dbReference>
<feature type="domain" description="MAM" evidence="10">
    <location>
        <begin position="333"/>
        <end position="514"/>
    </location>
</feature>
<evidence type="ECO:0000256" key="6">
    <source>
        <dbReference type="ARBA" id="ARBA00023157"/>
    </source>
</evidence>
<comment type="cofactor">
    <cofactor evidence="8 9">
        <name>Zn(2+)</name>
        <dbReference type="ChEBI" id="CHEBI:29105"/>
    </cofactor>
    <text evidence="8 9">Binds 1 zinc ion per subunit.</text>
</comment>
<keyword evidence="4 8" id="KW-0862">Zinc</keyword>
<feature type="binding site" evidence="8">
    <location>
        <position position="164"/>
    </location>
    <ligand>
        <name>Zn(2+)</name>
        <dbReference type="ChEBI" id="CHEBI:29105"/>
        <note>catalytic</note>
    </ligand>
</feature>
<dbReference type="GO" id="GO:0008270">
    <property type="term" value="F:zinc ion binding"/>
    <property type="evidence" value="ECO:0007669"/>
    <property type="project" value="UniProtKB-UniRule"/>
</dbReference>
<keyword evidence="6 7" id="KW-1015">Disulfide bond</keyword>
<dbReference type="SUPFAM" id="SSF49899">
    <property type="entry name" value="Concanavalin A-like lectins/glucanases"/>
    <property type="match status" value="1"/>
</dbReference>
<dbReference type="InterPro" id="IPR006026">
    <property type="entry name" value="Peptidase_Metallo"/>
</dbReference>
<feature type="binding site" evidence="8">
    <location>
        <position position="160"/>
    </location>
    <ligand>
        <name>Zn(2+)</name>
        <dbReference type="ChEBI" id="CHEBI:29105"/>
        <note>catalytic</note>
    </ligand>
</feature>
<dbReference type="InterPro" id="IPR034035">
    <property type="entry name" value="Astacin-like_dom"/>
</dbReference>
<evidence type="ECO:0000256" key="2">
    <source>
        <dbReference type="ARBA" id="ARBA00022723"/>
    </source>
</evidence>
<accession>A0A8B6FB66</accession>
<keyword evidence="1 8" id="KW-0645">Protease</keyword>
<comment type="caution">
    <text evidence="7">Lacks conserved residue(s) required for the propagation of feature annotation.</text>
</comment>
<feature type="domain" description="Sushi" evidence="11">
    <location>
        <begin position="270"/>
        <end position="327"/>
    </location>
</feature>
<dbReference type="PANTHER" id="PTHR10127:SF780">
    <property type="entry name" value="METALLOENDOPEPTIDASE"/>
    <property type="match status" value="1"/>
</dbReference>